<evidence type="ECO:0000256" key="3">
    <source>
        <dbReference type="ARBA" id="ARBA00022989"/>
    </source>
</evidence>
<dbReference type="Pfam" id="PF04688">
    <property type="entry name" value="Holin_SPP1"/>
    <property type="match status" value="1"/>
</dbReference>
<feature type="transmembrane region" description="Helical" evidence="5">
    <location>
        <begin position="12"/>
        <end position="30"/>
    </location>
</feature>
<dbReference type="InterPro" id="IPR006479">
    <property type="entry name" value="Holin"/>
</dbReference>
<evidence type="ECO:0000256" key="1">
    <source>
        <dbReference type="ARBA" id="ARBA00004370"/>
    </source>
</evidence>
<dbReference type="RefSeq" id="WP_328014477.1">
    <property type="nucleotide sequence ID" value="NZ_JARTFS010000001.1"/>
</dbReference>
<comment type="caution">
    <text evidence="6">The sequence shown here is derived from an EMBL/GenBank/DDBJ whole genome shotgun (WGS) entry which is preliminary data.</text>
</comment>
<gene>
    <name evidence="6" type="ORF">P9271_00080</name>
</gene>
<evidence type="ECO:0000256" key="2">
    <source>
        <dbReference type="ARBA" id="ARBA00022692"/>
    </source>
</evidence>
<dbReference type="NCBIfam" id="TIGR01592">
    <property type="entry name" value="holin_SPP1"/>
    <property type="match status" value="1"/>
</dbReference>
<keyword evidence="4 5" id="KW-0472">Membrane</keyword>
<dbReference type="Proteomes" id="UP001342826">
    <property type="component" value="Unassembled WGS sequence"/>
</dbReference>
<name>A0ABU6NRI1_9BACI</name>
<evidence type="ECO:0000256" key="5">
    <source>
        <dbReference type="SAM" id="Phobius"/>
    </source>
</evidence>
<dbReference type="EMBL" id="JARTFS010000001">
    <property type="protein sequence ID" value="MED4399756.1"/>
    <property type="molecule type" value="Genomic_DNA"/>
</dbReference>
<keyword evidence="3 5" id="KW-1133">Transmembrane helix</keyword>
<comment type="subcellular location">
    <subcellularLocation>
        <location evidence="1">Membrane</location>
    </subcellularLocation>
</comment>
<keyword evidence="7" id="KW-1185">Reference proteome</keyword>
<sequence>MKNIDKSSIVRYTILVIAVLNAVLNLVGFQTISDQLTNDLVAVISGAVMLYAGWKNNYLSKKGLAQKEVVEKEGLN</sequence>
<proteinExistence type="predicted"/>
<protein>
    <submittedName>
        <fullName evidence="6">Phage holin</fullName>
    </submittedName>
</protein>
<evidence type="ECO:0000313" key="7">
    <source>
        <dbReference type="Proteomes" id="UP001342826"/>
    </source>
</evidence>
<accession>A0ABU6NRI1</accession>
<evidence type="ECO:0000256" key="4">
    <source>
        <dbReference type="ARBA" id="ARBA00023136"/>
    </source>
</evidence>
<keyword evidence="2 5" id="KW-0812">Transmembrane</keyword>
<evidence type="ECO:0000313" key="6">
    <source>
        <dbReference type="EMBL" id="MED4399756.1"/>
    </source>
</evidence>
<organism evidence="6 7">
    <name type="scientific">Metabacillus fastidiosus</name>
    <dbReference type="NCBI Taxonomy" id="1458"/>
    <lineage>
        <taxon>Bacteria</taxon>
        <taxon>Bacillati</taxon>
        <taxon>Bacillota</taxon>
        <taxon>Bacilli</taxon>
        <taxon>Bacillales</taxon>
        <taxon>Bacillaceae</taxon>
        <taxon>Metabacillus</taxon>
    </lineage>
</organism>
<reference evidence="6 7" key="1">
    <citation type="submission" date="2023-03" db="EMBL/GenBank/DDBJ databases">
        <title>Bacillus Genome Sequencing.</title>
        <authorList>
            <person name="Dunlap C."/>
        </authorList>
    </citation>
    <scope>NUCLEOTIDE SEQUENCE [LARGE SCALE GENOMIC DNA]</scope>
    <source>
        <strain evidence="6 7">NRS-1717</strain>
    </source>
</reference>